<evidence type="ECO:0000313" key="3">
    <source>
        <dbReference type="Proteomes" id="UP001165296"/>
    </source>
</evidence>
<accession>A0ABS8AWE0</accession>
<evidence type="ECO:0000313" key="2">
    <source>
        <dbReference type="EMBL" id="MCB2410119.1"/>
    </source>
</evidence>
<dbReference type="Proteomes" id="UP001165296">
    <property type="component" value="Unassembled WGS sequence"/>
</dbReference>
<evidence type="ECO:0000256" key="1">
    <source>
        <dbReference type="SAM" id="SignalP"/>
    </source>
</evidence>
<name>A0ABS8AWE0_9BACT</name>
<dbReference type="RefSeq" id="WP_226178124.1">
    <property type="nucleotide sequence ID" value="NZ_JAJADR010000006.1"/>
</dbReference>
<reference evidence="2" key="1">
    <citation type="submission" date="2021-10" db="EMBL/GenBank/DDBJ databases">
        <authorList>
            <person name="Dean J.D."/>
            <person name="Kim M.K."/>
            <person name="Newey C.N."/>
            <person name="Stoker T.S."/>
            <person name="Thompson D.W."/>
            <person name="Grose J.H."/>
        </authorList>
    </citation>
    <scope>NUCLEOTIDE SEQUENCE</scope>
    <source>
        <strain evidence="2">BT178</strain>
    </source>
</reference>
<gene>
    <name evidence="2" type="ORF">LGH74_19165</name>
</gene>
<protein>
    <recommendedName>
        <fullName evidence="4">DUF3298 domain-containing protein</fullName>
    </recommendedName>
</protein>
<keyword evidence="3" id="KW-1185">Reference proteome</keyword>
<sequence length="404" mass="44871">MSRFRWALLGGLLGSCSLARAQTAAAPVDTTGAAPQGPALTAAPDTAATVVAAPLVPLGRVYHVQYPGPQRLRGTIGEQAITMELDSVAGRYRGSYYFHRRGRWLEARLASATQQLPRRDTVAGEEAGWFRLLTQTATQRKGTWQSSEGQVFPVVLRETYAGAARYEQPLWELRRYHFRPDSSQTSHSALDSAFFHQLYIQVSLPQSPAAEQRLRRALAAPAAPASMPAYLDTLLRRKQQQAAGYQFYGTSDVTYNGNYLLSVLRVTSQLEGPAYQPHEWYDGAVYDLRTGRRLQLAELLVPNYQKRLLTLFRQELRRVLTDQPAYGPIGGPSPALPVGGFVLTPAGLVFTYDDRDDVRLSQPGPYHADRNLEIELPYADLLPLIRTSGPLAPVLRERGLRPKK</sequence>
<dbReference type="EMBL" id="JAJADR010000006">
    <property type="protein sequence ID" value="MCB2410119.1"/>
    <property type="molecule type" value="Genomic_DNA"/>
</dbReference>
<dbReference type="PROSITE" id="PS51257">
    <property type="entry name" value="PROKAR_LIPOPROTEIN"/>
    <property type="match status" value="1"/>
</dbReference>
<evidence type="ECO:0008006" key="4">
    <source>
        <dbReference type="Google" id="ProtNLM"/>
    </source>
</evidence>
<feature type="signal peptide" evidence="1">
    <location>
        <begin position="1"/>
        <end position="21"/>
    </location>
</feature>
<comment type="caution">
    <text evidence="2">The sequence shown here is derived from an EMBL/GenBank/DDBJ whole genome shotgun (WGS) entry which is preliminary data.</text>
</comment>
<proteinExistence type="predicted"/>
<feature type="chain" id="PRO_5046348128" description="DUF3298 domain-containing protein" evidence="1">
    <location>
        <begin position="22"/>
        <end position="404"/>
    </location>
</feature>
<keyword evidence="1" id="KW-0732">Signal</keyword>
<organism evidence="2 3">
    <name type="scientific">Hymenobacter lucidus</name>
    <dbReference type="NCBI Taxonomy" id="2880930"/>
    <lineage>
        <taxon>Bacteria</taxon>
        <taxon>Pseudomonadati</taxon>
        <taxon>Bacteroidota</taxon>
        <taxon>Cytophagia</taxon>
        <taxon>Cytophagales</taxon>
        <taxon>Hymenobacteraceae</taxon>
        <taxon>Hymenobacter</taxon>
    </lineage>
</organism>